<evidence type="ECO:0000313" key="4">
    <source>
        <dbReference type="Proteomes" id="UP000776650"/>
    </source>
</evidence>
<evidence type="ECO:0000313" key="3">
    <source>
        <dbReference type="EMBL" id="HJE89418.1"/>
    </source>
</evidence>
<sequence length="230" mass="23593">MTDPHRGGGYYRDAWDTAAHEPRRRGAATAWIIAALVVALVAAVGIIAAVWLLGRSSDEPSPNAVDDFTVAPTTESNSGDGRAQQSETQSSTATSAPAETSTPPSPSAPASTSTSSESTSLPAGLNPRGWKNGVTCNASDDWVYAGSNGADYALICVATPGGGLYYKGLFRGGEAEHDIATQSGVGTTNAQFETLASGDTSIFIDGSELYVYGSGGEIVAQTSFGQVYAQ</sequence>
<feature type="transmembrane region" description="Helical" evidence="2">
    <location>
        <begin position="30"/>
        <end position="53"/>
    </location>
</feature>
<keyword evidence="2" id="KW-1133">Transmembrane helix</keyword>
<name>A0A921JX39_9ACTN</name>
<dbReference type="EMBL" id="DYXM01000006">
    <property type="protein sequence ID" value="HJE89418.1"/>
    <property type="molecule type" value="Genomic_DNA"/>
</dbReference>
<comment type="caution">
    <text evidence="3">The sequence shown here is derived from an EMBL/GenBank/DDBJ whole genome shotgun (WGS) entry which is preliminary data.</text>
</comment>
<protein>
    <submittedName>
        <fullName evidence="3">Uncharacterized protein</fullName>
    </submittedName>
</protein>
<feature type="compositionally biased region" description="Low complexity" evidence="1">
    <location>
        <begin position="83"/>
        <end position="120"/>
    </location>
</feature>
<organism evidence="3 4">
    <name type="scientific">Dietzia timorensis</name>
    <dbReference type="NCBI Taxonomy" id="499555"/>
    <lineage>
        <taxon>Bacteria</taxon>
        <taxon>Bacillati</taxon>
        <taxon>Actinomycetota</taxon>
        <taxon>Actinomycetes</taxon>
        <taxon>Mycobacteriales</taxon>
        <taxon>Dietziaceae</taxon>
        <taxon>Dietzia</taxon>
    </lineage>
</organism>
<dbReference type="Proteomes" id="UP000776650">
    <property type="component" value="Unassembled WGS sequence"/>
</dbReference>
<feature type="region of interest" description="Disordered" evidence="1">
    <location>
        <begin position="58"/>
        <end position="126"/>
    </location>
</feature>
<proteinExistence type="predicted"/>
<reference evidence="3" key="2">
    <citation type="submission" date="2021-09" db="EMBL/GenBank/DDBJ databases">
        <authorList>
            <person name="Gilroy R."/>
        </authorList>
    </citation>
    <scope>NUCLEOTIDE SEQUENCE</scope>
    <source>
        <strain evidence="3">ChiGjej1B1-18357</strain>
    </source>
</reference>
<reference evidence="3" key="1">
    <citation type="journal article" date="2021" name="PeerJ">
        <title>Extensive microbial diversity within the chicken gut microbiome revealed by metagenomics and culture.</title>
        <authorList>
            <person name="Gilroy R."/>
            <person name="Ravi A."/>
            <person name="Getino M."/>
            <person name="Pursley I."/>
            <person name="Horton D.L."/>
            <person name="Alikhan N.F."/>
            <person name="Baker D."/>
            <person name="Gharbi K."/>
            <person name="Hall N."/>
            <person name="Watson M."/>
            <person name="Adriaenssens E.M."/>
            <person name="Foster-Nyarko E."/>
            <person name="Jarju S."/>
            <person name="Secka A."/>
            <person name="Antonio M."/>
            <person name="Oren A."/>
            <person name="Chaudhuri R.R."/>
            <person name="La Ragione R."/>
            <person name="Hildebrand F."/>
            <person name="Pallen M.J."/>
        </authorList>
    </citation>
    <scope>NUCLEOTIDE SEQUENCE</scope>
    <source>
        <strain evidence="3">ChiGjej1B1-18357</strain>
    </source>
</reference>
<dbReference type="AlphaFoldDB" id="A0A921JX39"/>
<gene>
    <name evidence="3" type="ORF">K8V11_00210</name>
</gene>
<evidence type="ECO:0000256" key="1">
    <source>
        <dbReference type="SAM" id="MobiDB-lite"/>
    </source>
</evidence>
<keyword evidence="2" id="KW-0472">Membrane</keyword>
<dbReference type="RefSeq" id="WP_303910084.1">
    <property type="nucleotide sequence ID" value="NZ_DYXM01000006.1"/>
</dbReference>
<keyword evidence="2" id="KW-0812">Transmembrane</keyword>
<accession>A0A921JX39</accession>
<evidence type="ECO:0000256" key="2">
    <source>
        <dbReference type="SAM" id="Phobius"/>
    </source>
</evidence>